<dbReference type="InterPro" id="IPR000792">
    <property type="entry name" value="Tscrpt_reg_LuxR_C"/>
</dbReference>
<keyword evidence="1 6" id="KW-0597">Phosphoprotein</keyword>
<evidence type="ECO:0000256" key="1">
    <source>
        <dbReference type="ARBA" id="ARBA00022553"/>
    </source>
</evidence>
<dbReference type="PROSITE" id="PS50043">
    <property type="entry name" value="HTH_LUXR_2"/>
    <property type="match status" value="1"/>
</dbReference>
<dbReference type="Pfam" id="PF00196">
    <property type="entry name" value="GerE"/>
    <property type="match status" value="1"/>
</dbReference>
<evidence type="ECO:0000256" key="3">
    <source>
        <dbReference type="ARBA" id="ARBA00023015"/>
    </source>
</evidence>
<dbReference type="Proteomes" id="UP000292734">
    <property type="component" value="Unassembled WGS sequence"/>
</dbReference>
<evidence type="ECO:0000259" key="8">
    <source>
        <dbReference type="PROSITE" id="PS50110"/>
    </source>
</evidence>
<evidence type="ECO:0000313" key="9">
    <source>
        <dbReference type="EMBL" id="RYM00407.1"/>
    </source>
</evidence>
<name>A0A4V1W9Q7_9SPHN</name>
<dbReference type="PANTHER" id="PTHR44688:SF16">
    <property type="entry name" value="DNA-BINDING TRANSCRIPTIONAL ACTIVATOR DEVR_DOSR"/>
    <property type="match status" value="1"/>
</dbReference>
<dbReference type="PROSITE" id="PS00622">
    <property type="entry name" value="HTH_LUXR_1"/>
    <property type="match status" value="1"/>
</dbReference>
<dbReference type="GO" id="GO:0003677">
    <property type="term" value="F:DNA binding"/>
    <property type="evidence" value="ECO:0007669"/>
    <property type="project" value="UniProtKB-KW"/>
</dbReference>
<feature type="modified residue" description="4-aspartylphosphate" evidence="6">
    <location>
        <position position="55"/>
    </location>
</feature>
<evidence type="ECO:0000256" key="6">
    <source>
        <dbReference type="PROSITE-ProRule" id="PRU00169"/>
    </source>
</evidence>
<evidence type="ECO:0000259" key="7">
    <source>
        <dbReference type="PROSITE" id="PS50043"/>
    </source>
</evidence>
<dbReference type="CDD" id="cd17537">
    <property type="entry name" value="REC_FixJ"/>
    <property type="match status" value="1"/>
</dbReference>
<gene>
    <name evidence="9" type="ORF">EWH08_14330</name>
</gene>
<protein>
    <submittedName>
        <fullName evidence="9">Response regulator</fullName>
    </submittedName>
</protein>
<evidence type="ECO:0000256" key="2">
    <source>
        <dbReference type="ARBA" id="ARBA00023012"/>
    </source>
</evidence>
<dbReference type="Pfam" id="PF00072">
    <property type="entry name" value="Response_reg"/>
    <property type="match status" value="1"/>
</dbReference>
<keyword evidence="4" id="KW-0238">DNA-binding</keyword>
<dbReference type="GO" id="GO:0006355">
    <property type="term" value="P:regulation of DNA-templated transcription"/>
    <property type="evidence" value="ECO:0007669"/>
    <property type="project" value="InterPro"/>
</dbReference>
<dbReference type="InterPro" id="IPR001789">
    <property type="entry name" value="Sig_transdc_resp-reg_receiver"/>
</dbReference>
<dbReference type="RefSeq" id="WP_007684446.1">
    <property type="nucleotide sequence ID" value="NZ_JACBZE010000006.1"/>
</dbReference>
<dbReference type="GO" id="GO:0000160">
    <property type="term" value="P:phosphorelay signal transduction system"/>
    <property type="evidence" value="ECO:0007669"/>
    <property type="project" value="UniProtKB-KW"/>
</dbReference>
<dbReference type="SUPFAM" id="SSF46894">
    <property type="entry name" value="C-terminal effector domain of the bipartite response regulators"/>
    <property type="match status" value="1"/>
</dbReference>
<reference evidence="9 10" key="1">
    <citation type="submission" date="2019-02" db="EMBL/GenBank/DDBJ databases">
        <authorList>
            <person name="Feng G."/>
        </authorList>
    </citation>
    <scope>NUCLEOTIDE SEQUENCE [LARGE SCALE GENOMIC DNA]</scope>
    <source>
        <strain evidence="9 10">DSM 26779</strain>
    </source>
</reference>
<dbReference type="InterPro" id="IPR011006">
    <property type="entry name" value="CheY-like_superfamily"/>
</dbReference>
<dbReference type="Gene3D" id="3.40.50.2300">
    <property type="match status" value="1"/>
</dbReference>
<dbReference type="InterPro" id="IPR016032">
    <property type="entry name" value="Sig_transdc_resp-reg_C-effctor"/>
</dbReference>
<evidence type="ECO:0000313" key="10">
    <source>
        <dbReference type="Proteomes" id="UP000292734"/>
    </source>
</evidence>
<evidence type="ECO:0000256" key="5">
    <source>
        <dbReference type="ARBA" id="ARBA00023163"/>
    </source>
</evidence>
<dbReference type="InterPro" id="IPR036388">
    <property type="entry name" value="WH-like_DNA-bd_sf"/>
</dbReference>
<organism evidence="9 10">
    <name type="scientific">Sphingobium indicum</name>
    <dbReference type="NCBI Taxonomy" id="332055"/>
    <lineage>
        <taxon>Bacteria</taxon>
        <taxon>Pseudomonadati</taxon>
        <taxon>Pseudomonadota</taxon>
        <taxon>Alphaproteobacteria</taxon>
        <taxon>Sphingomonadales</taxon>
        <taxon>Sphingomonadaceae</taxon>
        <taxon>Sphingobium</taxon>
    </lineage>
</organism>
<dbReference type="FunFam" id="3.40.50.2300:FF:000018">
    <property type="entry name" value="DNA-binding transcriptional regulator NtrC"/>
    <property type="match status" value="1"/>
</dbReference>
<dbReference type="PANTHER" id="PTHR44688">
    <property type="entry name" value="DNA-BINDING TRANSCRIPTIONAL ACTIVATOR DEVR_DOSR"/>
    <property type="match status" value="1"/>
</dbReference>
<feature type="domain" description="Response regulatory" evidence="8">
    <location>
        <begin position="6"/>
        <end position="120"/>
    </location>
</feature>
<sequence length="207" mass="22641">MSEPFPIYVVDDDEAIRRSLSFMLKTSGFMVKLFEGGLPFLKEAAGLEPGCVLLDVRMPDMDGLAVQRELRARGVMLPVVIMTGHGDIDMAVTAMKAGASDFIEKPFEKAALLGCVEAARRVAVADRGANARAEDARARLNILTEREREVLHGLVEGLPNKTIAYDLAISPRTVEIHRANLMQKLEVKSLAEALRIAFHAGVEKDKA</sequence>
<dbReference type="SMART" id="SM00421">
    <property type="entry name" value="HTH_LUXR"/>
    <property type="match status" value="1"/>
</dbReference>
<comment type="caution">
    <text evidence="9">The sequence shown here is derived from an EMBL/GenBank/DDBJ whole genome shotgun (WGS) entry which is preliminary data.</text>
</comment>
<dbReference type="SMART" id="SM00448">
    <property type="entry name" value="REC"/>
    <property type="match status" value="1"/>
</dbReference>
<dbReference type="CDD" id="cd06170">
    <property type="entry name" value="LuxR_C_like"/>
    <property type="match status" value="1"/>
</dbReference>
<dbReference type="AlphaFoldDB" id="A0A4V1W9Q7"/>
<dbReference type="NCBIfam" id="NF006900">
    <property type="entry name" value="PRK09390.1"/>
    <property type="match status" value="1"/>
</dbReference>
<dbReference type="EMBL" id="SEOM01000005">
    <property type="protein sequence ID" value="RYM00407.1"/>
    <property type="molecule type" value="Genomic_DNA"/>
</dbReference>
<keyword evidence="5" id="KW-0804">Transcription</keyword>
<keyword evidence="2" id="KW-0902">Two-component regulatory system</keyword>
<dbReference type="PROSITE" id="PS50110">
    <property type="entry name" value="RESPONSE_REGULATORY"/>
    <property type="match status" value="1"/>
</dbReference>
<dbReference type="SUPFAM" id="SSF52172">
    <property type="entry name" value="CheY-like"/>
    <property type="match status" value="1"/>
</dbReference>
<keyword evidence="3" id="KW-0805">Transcription regulation</keyword>
<dbReference type="PRINTS" id="PR00038">
    <property type="entry name" value="HTHLUXR"/>
</dbReference>
<feature type="domain" description="HTH luxR-type" evidence="7">
    <location>
        <begin position="136"/>
        <end position="201"/>
    </location>
</feature>
<dbReference type="Gene3D" id="1.10.10.10">
    <property type="entry name" value="Winged helix-like DNA-binding domain superfamily/Winged helix DNA-binding domain"/>
    <property type="match status" value="1"/>
</dbReference>
<accession>A0A4V1W9Q7</accession>
<evidence type="ECO:0000256" key="4">
    <source>
        <dbReference type="ARBA" id="ARBA00023125"/>
    </source>
</evidence>
<proteinExistence type="predicted"/>